<protein>
    <submittedName>
        <fullName evidence="1">Uncharacterized protein</fullName>
    </submittedName>
</protein>
<comment type="caution">
    <text evidence="1">The sequence shown here is derived from an EMBL/GenBank/DDBJ whole genome shotgun (WGS) entry which is preliminary data.</text>
</comment>
<gene>
    <name evidence="1" type="ORF">AMECASPLE_026421</name>
</gene>
<reference evidence="1 2" key="1">
    <citation type="submission" date="2021-06" db="EMBL/GenBank/DDBJ databases">
        <authorList>
            <person name="Palmer J.M."/>
        </authorList>
    </citation>
    <scope>NUCLEOTIDE SEQUENCE [LARGE SCALE GENOMIC DNA]</scope>
    <source>
        <strain evidence="1 2">AS_MEX2019</strain>
        <tissue evidence="1">Muscle</tissue>
    </source>
</reference>
<evidence type="ECO:0000313" key="2">
    <source>
        <dbReference type="Proteomes" id="UP001469553"/>
    </source>
</evidence>
<dbReference type="EMBL" id="JAHRIP010049724">
    <property type="protein sequence ID" value="MEQ2300515.1"/>
    <property type="molecule type" value="Genomic_DNA"/>
</dbReference>
<name>A0ABV0Z4G5_9TELE</name>
<sequence length="131" mass="14874">MLTPALPCPPFTTPHPNRDGFLLHDTKPFLTDFYSTCYRLSCTTLPFFLSTSFHGYVSLNPAYFNPFSPDFLRPPSPSAGCESVRFQASSRCRLYHQLPSLTPYISLSHCFPFPSIRAVSLSAFFHSNWLK</sequence>
<dbReference type="Proteomes" id="UP001469553">
    <property type="component" value="Unassembled WGS sequence"/>
</dbReference>
<evidence type="ECO:0000313" key="1">
    <source>
        <dbReference type="EMBL" id="MEQ2300515.1"/>
    </source>
</evidence>
<proteinExistence type="predicted"/>
<organism evidence="1 2">
    <name type="scientific">Ameca splendens</name>
    <dbReference type="NCBI Taxonomy" id="208324"/>
    <lineage>
        <taxon>Eukaryota</taxon>
        <taxon>Metazoa</taxon>
        <taxon>Chordata</taxon>
        <taxon>Craniata</taxon>
        <taxon>Vertebrata</taxon>
        <taxon>Euteleostomi</taxon>
        <taxon>Actinopterygii</taxon>
        <taxon>Neopterygii</taxon>
        <taxon>Teleostei</taxon>
        <taxon>Neoteleostei</taxon>
        <taxon>Acanthomorphata</taxon>
        <taxon>Ovalentaria</taxon>
        <taxon>Atherinomorphae</taxon>
        <taxon>Cyprinodontiformes</taxon>
        <taxon>Goodeidae</taxon>
        <taxon>Ameca</taxon>
    </lineage>
</organism>
<accession>A0ABV0Z4G5</accession>
<keyword evidence="2" id="KW-1185">Reference proteome</keyword>